<dbReference type="InterPro" id="IPR001343">
    <property type="entry name" value="Hemolysn_Ca-bd"/>
</dbReference>
<dbReference type="PROSITE" id="PS50268">
    <property type="entry name" value="CADHERIN_2"/>
    <property type="match status" value="1"/>
</dbReference>
<reference evidence="2 3" key="1">
    <citation type="submission" date="2021-06" db="EMBL/GenBank/DDBJ databases">
        <title>Differences between aerobic and microaerobic xylene degrading microbial communities.</title>
        <authorList>
            <person name="Banerjee S."/>
            <person name="Tancsics A."/>
        </authorList>
    </citation>
    <scope>NUCLEOTIDE SEQUENCE [LARGE SCALE GENOMIC DNA]</scope>
    <source>
        <strain evidence="2 3">MAP12</strain>
    </source>
</reference>
<dbReference type="Pfam" id="PF17963">
    <property type="entry name" value="Big_9"/>
    <property type="match status" value="2"/>
</dbReference>
<dbReference type="NCBIfam" id="NF012211">
    <property type="entry name" value="tand_rpt_95"/>
    <property type="match status" value="2"/>
</dbReference>
<dbReference type="InterPro" id="IPR019960">
    <property type="entry name" value="T1SS_VCA0849"/>
</dbReference>
<evidence type="ECO:0000313" key="3">
    <source>
        <dbReference type="Proteomes" id="UP000813068"/>
    </source>
</evidence>
<dbReference type="Proteomes" id="UP000813068">
    <property type="component" value="Unassembled WGS sequence"/>
</dbReference>
<dbReference type="InterPro" id="IPR018511">
    <property type="entry name" value="Hemolysin-typ_Ca-bd_CS"/>
</dbReference>
<evidence type="ECO:0000259" key="1">
    <source>
        <dbReference type="PROSITE" id="PS50268"/>
    </source>
</evidence>
<accession>A0ABS6MX72</accession>
<dbReference type="CDD" id="cd11304">
    <property type="entry name" value="Cadherin_repeat"/>
    <property type="match status" value="1"/>
</dbReference>
<dbReference type="Pfam" id="PF00353">
    <property type="entry name" value="HemolysinCabind"/>
    <property type="match status" value="1"/>
</dbReference>
<feature type="non-terminal residue" evidence="2">
    <location>
        <position position="1"/>
    </location>
</feature>
<name>A0ABS6MX72_9GAMM</name>
<gene>
    <name evidence="2" type="ORF">KRX52_11445</name>
</gene>
<dbReference type="InterPro" id="IPR041690">
    <property type="entry name" value="Cadherin_5"/>
</dbReference>
<dbReference type="NCBIfam" id="TIGR03661">
    <property type="entry name" value="T1SS_VCA0849"/>
    <property type="match status" value="1"/>
</dbReference>
<dbReference type="Pfam" id="PF17892">
    <property type="entry name" value="Cadherin_5"/>
    <property type="match status" value="1"/>
</dbReference>
<comment type="caution">
    <text evidence="2">The sequence shown here is derived from an EMBL/GenBank/DDBJ whole genome shotgun (WGS) entry which is preliminary data.</text>
</comment>
<protein>
    <submittedName>
        <fullName evidence="2">Tandem-95 repeat protein</fullName>
    </submittedName>
</protein>
<dbReference type="PROSITE" id="PS00330">
    <property type="entry name" value="HEMOLYSIN_CALCIUM"/>
    <property type="match status" value="1"/>
</dbReference>
<dbReference type="RefSeq" id="WP_217681859.1">
    <property type="nucleotide sequence ID" value="NZ_JAHRGL010000029.1"/>
</dbReference>
<proteinExistence type="predicted"/>
<organism evidence="2 3">
    <name type="scientific">Geopseudomonas aromaticivorans</name>
    <dbReference type="NCBI Taxonomy" id="2849492"/>
    <lineage>
        <taxon>Bacteria</taxon>
        <taxon>Pseudomonadati</taxon>
        <taxon>Pseudomonadota</taxon>
        <taxon>Gammaproteobacteria</taxon>
        <taxon>Pseudomonadales</taxon>
        <taxon>Pseudomonadaceae</taxon>
        <taxon>Geopseudomonas</taxon>
    </lineage>
</organism>
<sequence length="1090" mass="110003">VVSFTPAANWNGTTSFTYTVSDGNGGSDTATVDVTVTPVNDAPVAVDDAVTVTEDVPFTSSIQLDANDSDLDGDNLSVVAGTFTTAQGGSITIAADGSYSYTPAANFHGTDSVDYTVTDGNLTDTGTLTITVTPVNDAPVGQADAVFISEGSTSMFGSVLDNDTDVDLDSLVVTQFAGDVGGVPTAANGSNSITTALGGTVVMNVDGSFSYVAPVLNHSGASQQSDSFVYRSSDGGLQSGWTTVNVVVLDSAPSTNDDEDSAAIGATITGNVITGAGGNTSSGADTFVDSPTRITSITYGGITYSIPVGGRTLVATNGTLLIQQDGSYSYTAKSQPITIGSPAPVDRFDYRLVDGDGTISSPAKLTITTDNSYSFTYAENQVIGAVVGTVAVNDSLSYAITGGNAAGYFAINSAGQISLTAAGVASLANDYEVLGNLHSLTVTATTNGGASLGIAVTLAESNRNDAPVNSLPASYTMNEDTTLKLSGLSVADIDAGAGSISVTLSVSRGTLTAASASGVAVSGSGSASIVLSGTLADINAYLATAATQPVYRPLTDDSGTVALTMTSNDLGNSGPGGALTDTDSINITINPVADALQGSNVALLVGAPVANSLDFTSTINGLNGTGKYTFPSGILLSTGDASKVFVYSTGSLLAVRTPGVNGDGRIEGSEKIELNFPTGMQYMALKLKNAGNDSVLIRSDLQVGELTGGVLSGTITSSSGLTLSSANLKVNLVLEVTNGTTVSTVTTQAMVSSGGTWSVNYSGVTGTITKATVAAYLDGNLFNQGGNTSANVTYSISSDMQSLSIAQDVLNTYSQNNDGFQIEYIDLSSDPVGAKTYTYPIDLYGAISDAVGTPESFTGLKLSDLPAGIALSVWDQATNTYREITPDAQGVYDLTAYSSLLSTPTTSGTDQIYLVSAGLLPSGFVPTLTVDIADGSSVARTILGGSTGSELSGSAGNDYINGGAGNDTLIGDEGDDILLGGTGSDSFVWKAGDTGNDVIKDFNASEGDRLNLSELLQGESATNILDYLHVDIATSTLQISSTGSLAADGSNADVTIRLENGGAAVNLGGLSHDDLVNSLIAGSDPLVKIG</sequence>
<evidence type="ECO:0000313" key="2">
    <source>
        <dbReference type="EMBL" id="MBV2133404.1"/>
    </source>
</evidence>
<dbReference type="EMBL" id="JAHRGL010000029">
    <property type="protein sequence ID" value="MBV2133404.1"/>
    <property type="molecule type" value="Genomic_DNA"/>
</dbReference>
<dbReference type="InterPro" id="IPR002126">
    <property type="entry name" value="Cadherin-like_dom"/>
</dbReference>
<keyword evidence="3" id="KW-1185">Reference proteome</keyword>
<feature type="domain" description="Cadherin" evidence="1">
    <location>
        <begin position="369"/>
        <end position="469"/>
    </location>
</feature>